<dbReference type="NCBIfam" id="NF045474">
    <property type="entry name" value="Opp2C"/>
    <property type="match status" value="1"/>
</dbReference>
<evidence type="ECO:0000256" key="3">
    <source>
        <dbReference type="ARBA" id="ARBA00022475"/>
    </source>
</evidence>
<dbReference type="InterPro" id="IPR035906">
    <property type="entry name" value="MetI-like_sf"/>
</dbReference>
<dbReference type="PROSITE" id="PS50928">
    <property type="entry name" value="ABC_TM1"/>
    <property type="match status" value="1"/>
</dbReference>
<keyword evidence="4 8" id="KW-0812">Transmembrane</keyword>
<evidence type="ECO:0000256" key="2">
    <source>
        <dbReference type="ARBA" id="ARBA00022448"/>
    </source>
</evidence>
<dbReference type="InterPro" id="IPR000515">
    <property type="entry name" value="MetI-like"/>
</dbReference>
<comment type="subcellular location">
    <subcellularLocation>
        <location evidence="1 8">Cell membrane</location>
        <topology evidence="1 8">Multi-pass membrane protein</topology>
    </subcellularLocation>
</comment>
<gene>
    <name evidence="10" type="primary">nikC</name>
    <name evidence="10" type="ORF">CWS01_15400</name>
</gene>
<keyword evidence="11" id="KW-1185">Reference proteome</keyword>
<name>A0A2N0YZW8_9BACI</name>
<organism evidence="10 11">
    <name type="scientific">Niallia nealsonii</name>
    <dbReference type="NCBI Taxonomy" id="115979"/>
    <lineage>
        <taxon>Bacteria</taxon>
        <taxon>Bacillati</taxon>
        <taxon>Bacillota</taxon>
        <taxon>Bacilli</taxon>
        <taxon>Bacillales</taxon>
        <taxon>Bacillaceae</taxon>
        <taxon>Niallia</taxon>
    </lineage>
</organism>
<evidence type="ECO:0000313" key="11">
    <source>
        <dbReference type="Proteomes" id="UP000233375"/>
    </source>
</evidence>
<dbReference type="AlphaFoldDB" id="A0A2N0YZW8"/>
<proteinExistence type="inferred from homology"/>
<evidence type="ECO:0000256" key="7">
    <source>
        <dbReference type="ARBA" id="ARBA00024202"/>
    </source>
</evidence>
<dbReference type="EMBL" id="PISE01000034">
    <property type="protein sequence ID" value="PKG22801.1"/>
    <property type="molecule type" value="Genomic_DNA"/>
</dbReference>
<dbReference type="SUPFAM" id="SSF161098">
    <property type="entry name" value="MetI-like"/>
    <property type="match status" value="1"/>
</dbReference>
<evidence type="ECO:0000313" key="10">
    <source>
        <dbReference type="EMBL" id="PKG22801.1"/>
    </source>
</evidence>
<keyword evidence="3" id="KW-1003">Cell membrane</keyword>
<dbReference type="InterPro" id="IPR053385">
    <property type="entry name" value="ABC_transport_permease"/>
</dbReference>
<keyword evidence="6 8" id="KW-0472">Membrane</keyword>
<keyword evidence="2 8" id="KW-0813">Transport</keyword>
<feature type="transmembrane region" description="Helical" evidence="8">
    <location>
        <begin position="144"/>
        <end position="171"/>
    </location>
</feature>
<dbReference type="Pfam" id="PF00528">
    <property type="entry name" value="BPD_transp_1"/>
    <property type="match status" value="1"/>
</dbReference>
<accession>A0A2N0YZW8</accession>
<reference evidence="10 11" key="1">
    <citation type="journal article" date="2003" name="Int. J. Syst. Evol. Microbiol.">
        <title>Bacillus nealsonii sp. nov., isolated from a spacecraft-assembly facility, whose spores are gamma-radiation resistant.</title>
        <authorList>
            <person name="Venkateswaran K."/>
            <person name="Kempf M."/>
            <person name="Chen F."/>
            <person name="Satomi M."/>
            <person name="Nicholson W."/>
            <person name="Kern R."/>
        </authorList>
    </citation>
    <scope>NUCLEOTIDE SEQUENCE [LARGE SCALE GENOMIC DNA]</scope>
    <source>
        <strain evidence="10 11">FO-92</strain>
    </source>
</reference>
<protein>
    <submittedName>
        <fullName evidence="10">Nickel ABC transporter permease subunit NikC</fullName>
    </submittedName>
</protein>
<evidence type="ECO:0000256" key="8">
    <source>
        <dbReference type="RuleBase" id="RU363032"/>
    </source>
</evidence>
<dbReference type="PANTHER" id="PTHR43386:SF1">
    <property type="entry name" value="D,D-DIPEPTIDE TRANSPORT SYSTEM PERMEASE PROTEIN DDPC-RELATED"/>
    <property type="match status" value="1"/>
</dbReference>
<dbReference type="CDD" id="cd06261">
    <property type="entry name" value="TM_PBP2"/>
    <property type="match status" value="1"/>
</dbReference>
<keyword evidence="5 8" id="KW-1133">Transmembrane helix</keyword>
<feature type="transmembrane region" description="Helical" evidence="8">
    <location>
        <begin position="191"/>
        <end position="216"/>
    </location>
</feature>
<dbReference type="GO" id="GO:0055085">
    <property type="term" value="P:transmembrane transport"/>
    <property type="evidence" value="ECO:0007669"/>
    <property type="project" value="InterPro"/>
</dbReference>
<feature type="domain" description="ABC transmembrane type-1" evidence="9">
    <location>
        <begin position="27"/>
        <end position="216"/>
    </location>
</feature>
<dbReference type="GO" id="GO:0005886">
    <property type="term" value="C:plasma membrane"/>
    <property type="evidence" value="ECO:0007669"/>
    <property type="project" value="UniProtKB-SubCell"/>
</dbReference>
<evidence type="ECO:0000256" key="4">
    <source>
        <dbReference type="ARBA" id="ARBA00022692"/>
    </source>
</evidence>
<dbReference type="Proteomes" id="UP000233375">
    <property type="component" value="Unassembled WGS sequence"/>
</dbReference>
<comment type="caution">
    <text evidence="10">The sequence shown here is derived from an EMBL/GenBank/DDBJ whole genome shotgun (WGS) entry which is preliminary data.</text>
</comment>
<dbReference type="Gene3D" id="1.10.3720.10">
    <property type="entry name" value="MetI-like"/>
    <property type="match status" value="1"/>
</dbReference>
<dbReference type="InterPro" id="IPR050366">
    <property type="entry name" value="BP-dependent_transpt_permease"/>
</dbReference>
<evidence type="ECO:0000256" key="5">
    <source>
        <dbReference type="ARBA" id="ARBA00022989"/>
    </source>
</evidence>
<feature type="transmembrane region" description="Helical" evidence="8">
    <location>
        <begin position="28"/>
        <end position="55"/>
    </location>
</feature>
<sequence length="229" mass="25093">MLKPSFVHPFGTDHLGRDMLTRILLGSIYTVGYSGLALIGALIIGIPVGIIAGFIGGKIDRFFMRIADAFLSFPDTIIAIILSGLLGPNFINLLIAVVLVKWVSYARLVRSTVILEKQKEYVMQAKLNGLNSFQIMKKHLFPHVMGNVFVLASLDLGKIILLLSALSYIGLGAQPPTPEWGAMLNEAKANFQSNSLLMIFPGIAIITVVLFSNLVGDYLRDKYDVKREG</sequence>
<comment type="similarity">
    <text evidence="7">Belongs to the binding-protein-dependent transport system permease family. OppBC subfamily.</text>
</comment>
<dbReference type="OrthoDB" id="9797472at2"/>
<dbReference type="PANTHER" id="PTHR43386">
    <property type="entry name" value="OLIGOPEPTIDE TRANSPORT SYSTEM PERMEASE PROTEIN APPC"/>
    <property type="match status" value="1"/>
</dbReference>
<evidence type="ECO:0000256" key="6">
    <source>
        <dbReference type="ARBA" id="ARBA00023136"/>
    </source>
</evidence>
<evidence type="ECO:0000259" key="9">
    <source>
        <dbReference type="PROSITE" id="PS50928"/>
    </source>
</evidence>
<evidence type="ECO:0000256" key="1">
    <source>
        <dbReference type="ARBA" id="ARBA00004651"/>
    </source>
</evidence>